<dbReference type="GO" id="GO:0140506">
    <property type="term" value="F:endoplasmic reticulum-autophagosome adaptor activity"/>
    <property type="evidence" value="ECO:0007669"/>
    <property type="project" value="UniProtKB-ARBA"/>
</dbReference>
<feature type="domain" description="MSP" evidence="8">
    <location>
        <begin position="2"/>
        <end position="125"/>
    </location>
</feature>
<evidence type="ECO:0000256" key="6">
    <source>
        <dbReference type="SAM" id="MobiDB-lite"/>
    </source>
</evidence>
<dbReference type="GO" id="GO:0001786">
    <property type="term" value="F:phosphatidylserine binding"/>
    <property type="evidence" value="ECO:0007669"/>
    <property type="project" value="UniProtKB-ARBA"/>
</dbReference>
<dbReference type="GO" id="GO:0035091">
    <property type="term" value="F:phosphatidylinositol binding"/>
    <property type="evidence" value="ECO:0007669"/>
    <property type="project" value="UniProtKB-ARBA"/>
</dbReference>
<dbReference type="SUPFAM" id="SSF49354">
    <property type="entry name" value="PapD-like"/>
    <property type="match status" value="1"/>
</dbReference>
<accession>A0AAV9JVF6</accession>
<evidence type="ECO:0000256" key="2">
    <source>
        <dbReference type="ARBA" id="ARBA00008932"/>
    </source>
</evidence>
<dbReference type="GO" id="GO:0090158">
    <property type="term" value="P:endoplasmic reticulum membrane organization"/>
    <property type="evidence" value="ECO:0007669"/>
    <property type="project" value="TreeGrafter"/>
</dbReference>
<dbReference type="GO" id="GO:0061817">
    <property type="term" value="P:endoplasmic reticulum-plasma membrane tethering"/>
    <property type="evidence" value="ECO:0007669"/>
    <property type="project" value="TreeGrafter"/>
</dbReference>
<dbReference type="GO" id="GO:0061709">
    <property type="term" value="P:reticulophagy"/>
    <property type="evidence" value="ECO:0007669"/>
    <property type="project" value="UniProtKB-ARBA"/>
</dbReference>
<protein>
    <recommendedName>
        <fullName evidence="8">MSP domain-containing protein</fullName>
    </recommendedName>
</protein>
<dbReference type="FunFam" id="2.60.40.10:FF:000813">
    <property type="entry name" value="Vesicle-associated protein 1-1"/>
    <property type="match status" value="1"/>
</dbReference>
<keyword evidence="4 7" id="KW-1133">Transmembrane helix</keyword>
<evidence type="ECO:0000313" key="10">
    <source>
        <dbReference type="Proteomes" id="UP001324427"/>
    </source>
</evidence>
<dbReference type="PIRSF" id="PIRSF019693">
    <property type="entry name" value="VAMP-associated"/>
    <property type="match status" value="1"/>
</dbReference>
<dbReference type="PANTHER" id="PTHR10809:SF6">
    <property type="entry name" value="AT11025P-RELATED"/>
    <property type="match status" value="1"/>
</dbReference>
<evidence type="ECO:0000313" key="9">
    <source>
        <dbReference type="EMBL" id="KAK4549714.1"/>
    </source>
</evidence>
<keyword evidence="3 7" id="KW-0812">Transmembrane</keyword>
<feature type="compositionally biased region" description="Polar residues" evidence="6">
    <location>
        <begin position="168"/>
        <end position="180"/>
    </location>
</feature>
<dbReference type="Pfam" id="PF00635">
    <property type="entry name" value="Motile_Sperm"/>
    <property type="match status" value="1"/>
</dbReference>
<dbReference type="AlphaFoldDB" id="A0AAV9JVF6"/>
<reference evidence="9 10" key="1">
    <citation type="submission" date="2021-11" db="EMBL/GenBank/DDBJ databases">
        <title>Black yeast isolated from Biological Soil Crust.</title>
        <authorList>
            <person name="Kurbessoian T."/>
        </authorList>
    </citation>
    <scope>NUCLEOTIDE SEQUENCE [LARGE SCALE GENOMIC DNA]</scope>
    <source>
        <strain evidence="9 10">CCFEE 5522</strain>
    </source>
</reference>
<comment type="similarity">
    <text evidence="2">Belongs to the VAMP-associated protein (VAP) (TC 9.B.17) family.</text>
</comment>
<feature type="region of interest" description="Disordered" evidence="6">
    <location>
        <begin position="129"/>
        <end position="187"/>
    </location>
</feature>
<feature type="transmembrane region" description="Helical" evidence="7">
    <location>
        <begin position="265"/>
        <end position="283"/>
    </location>
</feature>
<dbReference type="Gene3D" id="2.60.40.10">
    <property type="entry name" value="Immunoglobulins"/>
    <property type="match status" value="1"/>
</dbReference>
<proteinExistence type="inferred from homology"/>
<evidence type="ECO:0000256" key="4">
    <source>
        <dbReference type="ARBA" id="ARBA00022989"/>
    </source>
</evidence>
<dbReference type="GO" id="GO:0007009">
    <property type="term" value="P:plasma membrane organization"/>
    <property type="evidence" value="ECO:0007669"/>
    <property type="project" value="UniProtKB-ARBA"/>
</dbReference>
<keyword evidence="5 7" id="KW-0472">Membrane</keyword>
<evidence type="ECO:0000259" key="8">
    <source>
        <dbReference type="PROSITE" id="PS50202"/>
    </source>
</evidence>
<dbReference type="InterPro" id="IPR016763">
    <property type="entry name" value="VAP"/>
</dbReference>
<gene>
    <name evidence="9" type="ORF">LTR36_005015</name>
</gene>
<dbReference type="InterPro" id="IPR013783">
    <property type="entry name" value="Ig-like_fold"/>
</dbReference>
<dbReference type="InterPro" id="IPR000535">
    <property type="entry name" value="MSP_dom"/>
</dbReference>
<dbReference type="GO" id="GO:0033149">
    <property type="term" value="F:FFAT motif binding"/>
    <property type="evidence" value="ECO:0007669"/>
    <property type="project" value="TreeGrafter"/>
</dbReference>
<keyword evidence="10" id="KW-1185">Reference proteome</keyword>
<dbReference type="GO" id="GO:0160214">
    <property type="term" value="F:endoplasmic reticulum-plasma membrane adaptor activity"/>
    <property type="evidence" value="ECO:0007669"/>
    <property type="project" value="UniProtKB-ARBA"/>
</dbReference>
<dbReference type="GO" id="GO:1902647">
    <property type="term" value="P:negative regulation of 1-phosphatidyl-1D-myo-inositol 4,5-bisphosphate biosynthetic process"/>
    <property type="evidence" value="ECO:0007669"/>
    <property type="project" value="UniProtKB-ARBA"/>
</dbReference>
<dbReference type="GO" id="GO:0160219">
    <property type="term" value="C:cortical endoplasmic reticulum membrane"/>
    <property type="evidence" value="ECO:0007669"/>
    <property type="project" value="UniProtKB-ARBA"/>
</dbReference>
<dbReference type="InterPro" id="IPR008962">
    <property type="entry name" value="PapD-like_sf"/>
</dbReference>
<dbReference type="EMBL" id="JAVFHQ010000003">
    <property type="protein sequence ID" value="KAK4549714.1"/>
    <property type="molecule type" value="Genomic_DNA"/>
</dbReference>
<dbReference type="PANTHER" id="PTHR10809">
    <property type="entry name" value="VESICLE-ASSOCIATED MEMBRANE PROTEIN-ASSOCIATED PROTEIN"/>
    <property type="match status" value="1"/>
</dbReference>
<evidence type="ECO:0000256" key="5">
    <source>
        <dbReference type="ARBA" id="ARBA00023136"/>
    </source>
</evidence>
<dbReference type="PROSITE" id="PS50202">
    <property type="entry name" value="MSP"/>
    <property type="match status" value="1"/>
</dbReference>
<dbReference type="Proteomes" id="UP001324427">
    <property type="component" value="Unassembled WGS sequence"/>
</dbReference>
<sequence>MSVELEPAELGFQRPFTHEVSQVLRLHNPTSDPIAFKVKTTAPKQYCVRPNSGRIESGQNVEVSVLLQAMKEDPPPDARCRDKFLVQSVAITPDKEFGTVAQVWSNIEQTAKSSIQEKKIRVNFLPADGSAGTASSTQQEEGPPAYSSPSPSAVTPQRSSLGAVGAMSTPSDKPAGSTNRGEAVESAHNPAVEQSTLGAAAAAVTSVIPTSRDDLQRSLEAANAQIKQLQQSASEGLRQRKVTADGEKTTSITGLQNAPAPGGVPVQYVAALCLMCFLIAYMFF</sequence>
<evidence type="ECO:0000256" key="1">
    <source>
        <dbReference type="ARBA" id="ARBA00004163"/>
    </source>
</evidence>
<organism evidence="9 10">
    <name type="scientific">Oleoguttula mirabilis</name>
    <dbReference type="NCBI Taxonomy" id="1507867"/>
    <lineage>
        <taxon>Eukaryota</taxon>
        <taxon>Fungi</taxon>
        <taxon>Dikarya</taxon>
        <taxon>Ascomycota</taxon>
        <taxon>Pezizomycotina</taxon>
        <taxon>Dothideomycetes</taxon>
        <taxon>Dothideomycetidae</taxon>
        <taxon>Mycosphaerellales</taxon>
        <taxon>Teratosphaeriaceae</taxon>
        <taxon>Oleoguttula</taxon>
    </lineage>
</organism>
<evidence type="ECO:0000256" key="3">
    <source>
        <dbReference type="ARBA" id="ARBA00022692"/>
    </source>
</evidence>
<comment type="caution">
    <text evidence="9">The sequence shown here is derived from an EMBL/GenBank/DDBJ whole genome shotgun (WGS) entry which is preliminary data.</text>
</comment>
<name>A0AAV9JVF6_9PEZI</name>
<feature type="region of interest" description="Disordered" evidence="6">
    <location>
        <begin position="229"/>
        <end position="257"/>
    </location>
</feature>
<dbReference type="GO" id="GO:0005886">
    <property type="term" value="C:plasma membrane"/>
    <property type="evidence" value="ECO:0007669"/>
    <property type="project" value="TreeGrafter"/>
</dbReference>
<evidence type="ECO:0000256" key="7">
    <source>
        <dbReference type="SAM" id="Phobius"/>
    </source>
</evidence>
<comment type="subcellular location">
    <subcellularLocation>
        <location evidence="1">Endoplasmic reticulum membrane</location>
        <topology evidence="1">Single-pass type IV membrane protein</topology>
    </subcellularLocation>
</comment>
<feature type="compositionally biased region" description="Low complexity" evidence="6">
    <location>
        <begin position="143"/>
        <end position="153"/>
    </location>
</feature>
<dbReference type="GO" id="GO:0051685">
    <property type="term" value="P:maintenance of ER location"/>
    <property type="evidence" value="ECO:0007669"/>
    <property type="project" value="UniProtKB-ARBA"/>
</dbReference>